<keyword evidence="3" id="KW-1185">Reference proteome</keyword>
<name>A0ABD1TNY9_9LAMI</name>
<reference evidence="3" key="1">
    <citation type="submission" date="2024-07" db="EMBL/GenBank/DDBJ databases">
        <title>Two chromosome-level genome assemblies of Korean endemic species Abeliophyllum distichum and Forsythia ovata (Oleaceae).</title>
        <authorList>
            <person name="Jang H."/>
        </authorList>
    </citation>
    <scope>NUCLEOTIDE SEQUENCE [LARGE SCALE GENOMIC DNA]</scope>
</reference>
<gene>
    <name evidence="2" type="ORF">Fot_28427</name>
</gene>
<feature type="region of interest" description="Disordered" evidence="1">
    <location>
        <begin position="77"/>
        <end position="138"/>
    </location>
</feature>
<organism evidence="2 3">
    <name type="scientific">Forsythia ovata</name>
    <dbReference type="NCBI Taxonomy" id="205694"/>
    <lineage>
        <taxon>Eukaryota</taxon>
        <taxon>Viridiplantae</taxon>
        <taxon>Streptophyta</taxon>
        <taxon>Embryophyta</taxon>
        <taxon>Tracheophyta</taxon>
        <taxon>Spermatophyta</taxon>
        <taxon>Magnoliopsida</taxon>
        <taxon>eudicotyledons</taxon>
        <taxon>Gunneridae</taxon>
        <taxon>Pentapetalae</taxon>
        <taxon>asterids</taxon>
        <taxon>lamiids</taxon>
        <taxon>Lamiales</taxon>
        <taxon>Oleaceae</taxon>
        <taxon>Forsythieae</taxon>
        <taxon>Forsythia</taxon>
    </lineage>
</organism>
<evidence type="ECO:0000313" key="3">
    <source>
        <dbReference type="Proteomes" id="UP001604277"/>
    </source>
</evidence>
<proteinExistence type="predicted"/>
<dbReference type="Proteomes" id="UP001604277">
    <property type="component" value="Unassembled WGS sequence"/>
</dbReference>
<evidence type="ECO:0000313" key="2">
    <source>
        <dbReference type="EMBL" id="KAL2514456.1"/>
    </source>
</evidence>
<protein>
    <submittedName>
        <fullName evidence="2">Uncharacterized protein</fullName>
    </submittedName>
</protein>
<comment type="caution">
    <text evidence="2">The sequence shown here is derived from an EMBL/GenBank/DDBJ whole genome shotgun (WGS) entry which is preliminary data.</text>
</comment>
<accession>A0ABD1TNY9</accession>
<sequence length="189" mass="20541">MAGFYFSKLPKFKIMSERVINAGEDIPPMPRVPCTASVPATTVSLTSGAATNAYFSVSLDPKVTADISSALHLKGSLLPSEKGRRPNKGKWVGSNEREAAKANKGLEDDDSVADSQKAKRGRQTSPREVGGSISHPRGVARTSISHLHGWAKHINIGSRQDKLDLAILEKLPVPTTWLHLQLFPPMMYN</sequence>
<feature type="compositionally biased region" description="Basic and acidic residues" evidence="1">
    <location>
        <begin position="95"/>
        <end position="106"/>
    </location>
</feature>
<dbReference type="EMBL" id="JBFOLJ010000008">
    <property type="protein sequence ID" value="KAL2514456.1"/>
    <property type="molecule type" value="Genomic_DNA"/>
</dbReference>
<dbReference type="AlphaFoldDB" id="A0ABD1TNY9"/>
<evidence type="ECO:0000256" key="1">
    <source>
        <dbReference type="SAM" id="MobiDB-lite"/>
    </source>
</evidence>